<evidence type="ECO:0000259" key="7">
    <source>
        <dbReference type="PROSITE" id="PS51669"/>
    </source>
</evidence>
<evidence type="ECO:0000256" key="6">
    <source>
        <dbReference type="ARBA" id="ARBA00023014"/>
    </source>
</evidence>
<keyword evidence="5" id="KW-0408">Iron</keyword>
<dbReference type="Proteomes" id="UP001174909">
    <property type="component" value="Unassembled WGS sequence"/>
</dbReference>
<dbReference type="GO" id="GO:0003954">
    <property type="term" value="F:NADH dehydrogenase activity"/>
    <property type="evidence" value="ECO:0007669"/>
    <property type="project" value="TreeGrafter"/>
</dbReference>
<dbReference type="AlphaFoldDB" id="A0AA35SFE0"/>
<feature type="domain" description="4Fe-4S Mo/W bis-MGD-type" evidence="7">
    <location>
        <begin position="10"/>
        <end position="66"/>
    </location>
</feature>
<dbReference type="GO" id="GO:0046872">
    <property type="term" value="F:metal ion binding"/>
    <property type="evidence" value="ECO:0007669"/>
    <property type="project" value="UniProtKB-KW"/>
</dbReference>
<dbReference type="EMBL" id="CASHTH010002370">
    <property type="protein sequence ID" value="CAI8028978.1"/>
    <property type="molecule type" value="Genomic_DNA"/>
</dbReference>
<dbReference type="InterPro" id="IPR027467">
    <property type="entry name" value="MopterinOxRdtase_cofactor_BS"/>
</dbReference>
<keyword evidence="2" id="KW-0004">4Fe-4S</keyword>
<dbReference type="PROSITE" id="PS51669">
    <property type="entry name" value="4FE4S_MOW_BIS_MGD"/>
    <property type="match status" value="1"/>
</dbReference>
<gene>
    <name evidence="8" type="ORF">GBAR_LOCUS16480</name>
</gene>
<keyword evidence="9" id="KW-1185">Reference proteome</keyword>
<keyword evidence="4" id="KW-0560">Oxidoreductase</keyword>
<evidence type="ECO:0000256" key="2">
    <source>
        <dbReference type="ARBA" id="ARBA00022485"/>
    </source>
</evidence>
<name>A0AA35SFE0_GEOBA</name>
<dbReference type="InterPro" id="IPR006656">
    <property type="entry name" value="Mopterin_OxRdtase"/>
</dbReference>
<protein>
    <recommendedName>
        <fullName evidence="1">NADH-ubiquinone oxidoreductase 75 kDa subunit, mitochondrial</fullName>
    </recommendedName>
</protein>
<reference evidence="8" key="1">
    <citation type="submission" date="2023-03" db="EMBL/GenBank/DDBJ databases">
        <authorList>
            <person name="Steffen K."/>
            <person name="Cardenas P."/>
        </authorList>
    </citation>
    <scope>NUCLEOTIDE SEQUENCE</scope>
</reference>
<dbReference type="Gene3D" id="2.20.25.90">
    <property type="entry name" value="ADC-like domains"/>
    <property type="match status" value="1"/>
</dbReference>
<accession>A0AA35SFE0</accession>
<dbReference type="InterPro" id="IPR006963">
    <property type="entry name" value="Mopterin_OxRdtase_4Fe-4S_dom"/>
</dbReference>
<dbReference type="PANTHER" id="PTHR43105">
    <property type="entry name" value="RESPIRATORY NITRATE REDUCTASE"/>
    <property type="match status" value="1"/>
</dbReference>
<dbReference type="FunFam" id="2.20.25.90:FF:000001">
    <property type="entry name" value="Formate dehydrogenase subunit alpha"/>
    <property type="match status" value="1"/>
</dbReference>
<comment type="caution">
    <text evidence="8">The sequence shown here is derived from an EMBL/GenBank/DDBJ whole genome shotgun (WGS) entry which is preliminary data.</text>
</comment>
<dbReference type="GO" id="GO:0016020">
    <property type="term" value="C:membrane"/>
    <property type="evidence" value="ECO:0007669"/>
    <property type="project" value="TreeGrafter"/>
</dbReference>
<dbReference type="SUPFAM" id="SSF53706">
    <property type="entry name" value="Formate dehydrogenase/DMSO reductase, domains 1-3"/>
    <property type="match status" value="1"/>
</dbReference>
<dbReference type="PROSITE" id="PS00551">
    <property type="entry name" value="MOLYBDOPTERIN_PROK_1"/>
    <property type="match status" value="1"/>
</dbReference>
<evidence type="ECO:0000256" key="1">
    <source>
        <dbReference type="ARBA" id="ARBA00013888"/>
    </source>
</evidence>
<dbReference type="Pfam" id="PF04879">
    <property type="entry name" value="Molybdop_Fe4S4"/>
    <property type="match status" value="1"/>
</dbReference>
<dbReference type="InterPro" id="IPR050123">
    <property type="entry name" value="Prok_molybdopt-oxidoreductase"/>
</dbReference>
<evidence type="ECO:0000313" key="9">
    <source>
        <dbReference type="Proteomes" id="UP001174909"/>
    </source>
</evidence>
<sequence>MRAVELPGEIEKTRTICPYCGVGCSVDLLTKEDRIVGIHPAMDGPANEGALCVKGQFAFDFVHHPDRLTTPLIRGEDGELHEASWDEALDRAAEGFRQASEKHGRHSVYGVASGRAPTEAAYLMQKFIRVGFGTNYIDNCSRA</sequence>
<proteinExistence type="predicted"/>
<dbReference type="PANTHER" id="PTHR43105:SF14">
    <property type="entry name" value="FORMATE DEHYDROGENASE H"/>
    <property type="match status" value="1"/>
</dbReference>
<evidence type="ECO:0000256" key="5">
    <source>
        <dbReference type="ARBA" id="ARBA00023004"/>
    </source>
</evidence>
<evidence type="ECO:0000256" key="3">
    <source>
        <dbReference type="ARBA" id="ARBA00022723"/>
    </source>
</evidence>
<keyword evidence="6" id="KW-0411">Iron-sulfur</keyword>
<dbReference type="GO" id="GO:0022904">
    <property type="term" value="P:respiratory electron transport chain"/>
    <property type="evidence" value="ECO:0007669"/>
    <property type="project" value="TreeGrafter"/>
</dbReference>
<dbReference type="Gene3D" id="3.40.50.740">
    <property type="match status" value="1"/>
</dbReference>
<organism evidence="8 9">
    <name type="scientific">Geodia barretti</name>
    <name type="common">Barrett's horny sponge</name>
    <dbReference type="NCBI Taxonomy" id="519541"/>
    <lineage>
        <taxon>Eukaryota</taxon>
        <taxon>Metazoa</taxon>
        <taxon>Porifera</taxon>
        <taxon>Demospongiae</taxon>
        <taxon>Heteroscleromorpha</taxon>
        <taxon>Tetractinellida</taxon>
        <taxon>Astrophorina</taxon>
        <taxon>Geodiidae</taxon>
        <taxon>Geodia</taxon>
    </lineage>
</organism>
<dbReference type="SMART" id="SM00926">
    <property type="entry name" value="Molybdop_Fe4S4"/>
    <property type="match status" value="1"/>
</dbReference>
<evidence type="ECO:0000256" key="4">
    <source>
        <dbReference type="ARBA" id="ARBA00023002"/>
    </source>
</evidence>
<keyword evidence="3" id="KW-0479">Metal-binding</keyword>
<dbReference type="GO" id="GO:0051539">
    <property type="term" value="F:4 iron, 4 sulfur cluster binding"/>
    <property type="evidence" value="ECO:0007669"/>
    <property type="project" value="UniProtKB-KW"/>
</dbReference>
<evidence type="ECO:0000313" key="8">
    <source>
        <dbReference type="EMBL" id="CAI8028978.1"/>
    </source>
</evidence>
<dbReference type="Pfam" id="PF00384">
    <property type="entry name" value="Molybdopterin"/>
    <property type="match status" value="1"/>
</dbReference>